<feature type="region of interest" description="Disordered" evidence="3">
    <location>
        <begin position="557"/>
        <end position="699"/>
    </location>
</feature>
<dbReference type="InterPro" id="IPR036612">
    <property type="entry name" value="KH_dom_type_1_sf"/>
</dbReference>
<feature type="compositionally biased region" description="Basic and acidic residues" evidence="3">
    <location>
        <begin position="76"/>
        <end position="92"/>
    </location>
</feature>
<dbReference type="OrthoDB" id="410307at2759"/>
<feature type="compositionally biased region" description="Acidic residues" evidence="3">
    <location>
        <begin position="64"/>
        <end position="75"/>
    </location>
</feature>
<feature type="compositionally biased region" description="Low complexity" evidence="3">
    <location>
        <begin position="1"/>
        <end position="20"/>
    </location>
</feature>
<reference evidence="5 6" key="1">
    <citation type="journal article" date="2009" name="Science">
        <title>Green evolution and dynamic adaptations revealed by genomes of the marine picoeukaryotes Micromonas.</title>
        <authorList>
            <person name="Worden A.Z."/>
            <person name="Lee J.H."/>
            <person name="Mock T."/>
            <person name="Rouze P."/>
            <person name="Simmons M.P."/>
            <person name="Aerts A.L."/>
            <person name="Allen A.E."/>
            <person name="Cuvelier M.L."/>
            <person name="Derelle E."/>
            <person name="Everett M.V."/>
            <person name="Foulon E."/>
            <person name="Grimwood J."/>
            <person name="Gundlach H."/>
            <person name="Henrissat B."/>
            <person name="Napoli C."/>
            <person name="McDonald S.M."/>
            <person name="Parker M.S."/>
            <person name="Rombauts S."/>
            <person name="Salamov A."/>
            <person name="Von Dassow P."/>
            <person name="Badger J.H."/>
            <person name="Coutinho P.M."/>
            <person name="Demir E."/>
            <person name="Dubchak I."/>
            <person name="Gentemann C."/>
            <person name="Eikrem W."/>
            <person name="Gready J.E."/>
            <person name="John U."/>
            <person name="Lanier W."/>
            <person name="Lindquist E.A."/>
            <person name="Lucas S."/>
            <person name="Mayer K.F."/>
            <person name="Moreau H."/>
            <person name="Not F."/>
            <person name="Otillar R."/>
            <person name="Panaud O."/>
            <person name="Pangilinan J."/>
            <person name="Paulsen I."/>
            <person name="Piegu B."/>
            <person name="Poliakov A."/>
            <person name="Robbens S."/>
            <person name="Schmutz J."/>
            <person name="Toulza E."/>
            <person name="Wyss T."/>
            <person name="Zelensky A."/>
            <person name="Zhou K."/>
            <person name="Armbrust E.V."/>
            <person name="Bhattacharya D."/>
            <person name="Goodenough U.W."/>
            <person name="Van de Peer Y."/>
            <person name="Grigoriev I.V."/>
        </authorList>
    </citation>
    <scope>NUCLEOTIDE SEQUENCE [LARGE SCALE GENOMIC DNA]</scope>
    <source>
        <strain evidence="6">RCC299 / NOUM17</strain>
    </source>
</reference>
<dbReference type="STRING" id="296587.C1E0S3"/>
<feature type="compositionally biased region" description="Basic residues" evidence="3">
    <location>
        <begin position="21"/>
        <end position="31"/>
    </location>
</feature>
<feature type="compositionally biased region" description="Gly residues" evidence="3">
    <location>
        <begin position="358"/>
        <end position="371"/>
    </location>
</feature>
<evidence type="ECO:0000256" key="1">
    <source>
        <dbReference type="ARBA" id="ARBA00022737"/>
    </source>
</evidence>
<feature type="domain" description="K Homology" evidence="4">
    <location>
        <begin position="387"/>
        <end position="455"/>
    </location>
</feature>
<feature type="compositionally biased region" description="Basic and acidic residues" evidence="3">
    <location>
        <begin position="54"/>
        <end position="63"/>
    </location>
</feature>
<feature type="region of interest" description="Disordered" evidence="3">
    <location>
        <begin position="330"/>
        <end position="390"/>
    </location>
</feature>
<feature type="compositionally biased region" description="Basic and acidic residues" evidence="3">
    <location>
        <begin position="474"/>
        <end position="490"/>
    </location>
</feature>
<gene>
    <name evidence="5" type="ORF">MICPUN_52109</name>
</gene>
<keyword evidence="1" id="KW-0677">Repeat</keyword>
<organism evidence="5 6">
    <name type="scientific">Micromonas commoda (strain RCC299 / NOUM17 / CCMP2709)</name>
    <name type="common">Picoplanktonic green alga</name>
    <dbReference type="NCBI Taxonomy" id="296587"/>
    <lineage>
        <taxon>Eukaryota</taxon>
        <taxon>Viridiplantae</taxon>
        <taxon>Chlorophyta</taxon>
        <taxon>Mamiellophyceae</taxon>
        <taxon>Mamiellales</taxon>
        <taxon>Mamiellaceae</taxon>
        <taxon>Micromonas</taxon>
    </lineage>
</organism>
<dbReference type="PANTHER" id="PTHR10288">
    <property type="entry name" value="KH DOMAIN CONTAINING RNA BINDING PROTEIN"/>
    <property type="match status" value="1"/>
</dbReference>
<evidence type="ECO:0000313" key="5">
    <source>
        <dbReference type="EMBL" id="ACO61606.1"/>
    </source>
</evidence>
<accession>C1E0S3</accession>
<dbReference type="InParanoid" id="C1E0S3"/>
<dbReference type="InterPro" id="IPR004087">
    <property type="entry name" value="KH_dom"/>
</dbReference>
<keyword evidence="2" id="KW-0694">RNA-binding</keyword>
<dbReference type="KEGG" id="mis:MICPUN_52109"/>
<dbReference type="GO" id="GO:0003723">
    <property type="term" value="F:RNA binding"/>
    <property type="evidence" value="ECO:0007669"/>
    <property type="project" value="UniProtKB-UniRule"/>
</dbReference>
<evidence type="ECO:0000259" key="4">
    <source>
        <dbReference type="SMART" id="SM00322"/>
    </source>
</evidence>
<evidence type="ECO:0000256" key="3">
    <source>
        <dbReference type="SAM" id="MobiDB-lite"/>
    </source>
</evidence>
<evidence type="ECO:0000313" key="6">
    <source>
        <dbReference type="Proteomes" id="UP000002009"/>
    </source>
</evidence>
<feature type="compositionally biased region" description="Basic and acidic residues" evidence="3">
    <location>
        <begin position="330"/>
        <end position="351"/>
    </location>
</feature>
<feature type="compositionally biased region" description="Low complexity" evidence="3">
    <location>
        <begin position="602"/>
        <end position="648"/>
    </location>
</feature>
<feature type="compositionally biased region" description="Basic and acidic residues" evidence="3">
    <location>
        <begin position="504"/>
        <end position="536"/>
    </location>
</feature>
<keyword evidence="6" id="KW-1185">Reference proteome</keyword>
<feature type="compositionally biased region" description="Gly residues" evidence="3">
    <location>
        <begin position="649"/>
        <end position="662"/>
    </location>
</feature>
<dbReference type="EMBL" id="CP001324">
    <property type="protein sequence ID" value="ACO61606.1"/>
    <property type="molecule type" value="Genomic_DNA"/>
</dbReference>
<feature type="domain" description="K Homology" evidence="4">
    <location>
        <begin position="122"/>
        <end position="303"/>
    </location>
</feature>
<dbReference type="Proteomes" id="UP000002009">
    <property type="component" value="Chromosome 3"/>
</dbReference>
<feature type="compositionally biased region" description="Basic and acidic residues" evidence="3">
    <location>
        <begin position="100"/>
        <end position="111"/>
    </location>
</feature>
<feature type="region of interest" description="Disordered" evidence="3">
    <location>
        <begin position="456"/>
        <end position="536"/>
    </location>
</feature>
<dbReference type="GeneID" id="8241984"/>
<name>C1E0S3_MICCC</name>
<dbReference type="InterPro" id="IPR004088">
    <property type="entry name" value="KH_dom_type_1"/>
</dbReference>
<proteinExistence type="predicted"/>
<feature type="compositionally biased region" description="Low complexity" evidence="3">
    <location>
        <begin position="663"/>
        <end position="692"/>
    </location>
</feature>
<sequence length="699" mass="74648">MGPKKGGTKKAAQTAKTAKAAGKKPPGRPRKVKEPVQEEEPAEDAPADDDQADDEKGSGRSEPADDATPMDDADPVEAKATDDDAPAAKEDPPAADGEADDKTKAGGDEPHPTIGTVPDETVRSCLRIVVPSDKAGYVIGPRGKIVAHARKESGCGFHLQETSKTHAARVAVVTCADKRSEPGSFQGVRGVEMVYLRSTEEMIPKDADLNDPPMGARPEQTQTQRVHIIVAASQMEKADVSELATGAGADCEKVVALEKGSKDCEALHAALGSIVFPTDRFVEIVGTDAAVRAALTVLMMRLDYRANPPIASEDPLLLIDAPDVKEGYFREKKEKDRLQRARDSHGAGRDGRGRHHPYGGGGRGGGGGGNYDRGPPPRGSGGGGGGDEIRMTFGIDAQFAGGVIGKMGSNVGQIRRESGARITVHESHGKFRVVAIEGTDRQCHDAKHLVQQAVTKQGGGPVGAHRIEPSTGRGGRDGRGRDTAVHRDPVVRGGAAGGGSYYDQYDRRGRGDRGYDRGGYDRGGYDRGGYDRGGYDRGGYDRGGGYGRDAYYDAQGPGSAYADRSSYPDRGGYGGGGRDAPHYDERDTHRQWLGGDRDGGYNNYQGVQQSHQQQQGWAGQNQQWGGSNQQQSYNNQQPSYHGQQQSYDQGGGYNNNQQGGGNDYYNRGQQQSGYGNQGGQYDQQGDYYSRGQQWGGSRY</sequence>
<dbReference type="SUPFAM" id="SSF54791">
    <property type="entry name" value="Eukaryotic type KH-domain (KH-domain type I)"/>
    <property type="match status" value="2"/>
</dbReference>
<feature type="compositionally biased region" description="Basic and acidic residues" evidence="3">
    <location>
        <begin position="579"/>
        <end position="599"/>
    </location>
</feature>
<feature type="region of interest" description="Disordered" evidence="3">
    <location>
        <begin position="1"/>
        <end position="119"/>
    </location>
</feature>
<protein>
    <recommendedName>
        <fullName evidence="4">K Homology domain-containing protein</fullName>
    </recommendedName>
</protein>
<dbReference type="Pfam" id="PF00013">
    <property type="entry name" value="KH_1"/>
    <property type="match status" value="2"/>
</dbReference>
<dbReference type="RefSeq" id="XP_002500348.1">
    <property type="nucleotide sequence ID" value="XM_002500302.1"/>
</dbReference>
<evidence type="ECO:0000256" key="2">
    <source>
        <dbReference type="PROSITE-ProRule" id="PRU00117"/>
    </source>
</evidence>
<dbReference type="Gene3D" id="3.30.1370.10">
    <property type="entry name" value="K Homology domain, type 1"/>
    <property type="match status" value="2"/>
</dbReference>
<feature type="compositionally biased region" description="Acidic residues" evidence="3">
    <location>
        <begin position="37"/>
        <end position="53"/>
    </location>
</feature>
<dbReference type="AlphaFoldDB" id="C1E0S3"/>
<dbReference type="SMART" id="SM00322">
    <property type="entry name" value="KH"/>
    <property type="match status" value="2"/>
</dbReference>
<dbReference type="OMA" id="VKEGYFR"/>
<dbReference type="PROSITE" id="PS50084">
    <property type="entry name" value="KH_TYPE_1"/>
    <property type="match status" value="2"/>
</dbReference>